<feature type="chain" id="PRO_5029003630" evidence="20">
    <location>
        <begin position="23"/>
        <end position="1513"/>
    </location>
</feature>
<dbReference type="SUPFAM" id="SSF56487">
    <property type="entry name" value="SRCR-like"/>
    <property type="match status" value="3"/>
</dbReference>
<dbReference type="RefSeq" id="XP_036359156.1">
    <property type="nucleotide sequence ID" value="XM_036503263.1"/>
</dbReference>
<feature type="disulfide bond" evidence="18">
    <location>
        <begin position="1088"/>
        <end position="1100"/>
    </location>
</feature>
<dbReference type="InterPro" id="IPR018056">
    <property type="entry name" value="Kringle_CS"/>
</dbReference>
<feature type="disulfide bond" evidence="19">
    <location>
        <begin position="1021"/>
        <end position="1082"/>
    </location>
</feature>
<evidence type="ECO:0000259" key="22">
    <source>
        <dbReference type="PROSITE" id="PS50070"/>
    </source>
</evidence>
<dbReference type="InterPro" id="IPR013806">
    <property type="entry name" value="Kringle-like"/>
</dbReference>
<evidence type="ECO:0000256" key="20">
    <source>
        <dbReference type="SAM" id="SignalP"/>
    </source>
</evidence>
<dbReference type="KEGG" id="osn:115211766"/>
<dbReference type="InterPro" id="IPR043504">
    <property type="entry name" value="Peptidase_S1_PA_chymotrypsin"/>
</dbReference>
<keyword evidence="14 19" id="KW-1015">Disulfide bond</keyword>
<feature type="domain" description="Peptidase S1" evidence="23">
    <location>
        <begin position="1274"/>
        <end position="1513"/>
    </location>
</feature>
<feature type="disulfide bond" evidence="18">
    <location>
        <begin position="429"/>
        <end position="444"/>
    </location>
</feature>
<evidence type="ECO:0000256" key="3">
    <source>
        <dbReference type="ARBA" id="ARBA00004613"/>
    </source>
</evidence>
<feature type="disulfide bond" evidence="18">
    <location>
        <begin position="571"/>
        <end position="586"/>
    </location>
</feature>
<dbReference type="FunFam" id="2.40.10.10:FF:000053">
    <property type="entry name" value="Neurotrypsin"/>
    <property type="match status" value="1"/>
</dbReference>
<dbReference type="InterPro" id="IPR001190">
    <property type="entry name" value="SRCR"/>
</dbReference>
<feature type="disulfide bond" evidence="19">
    <location>
        <begin position="117"/>
        <end position="127"/>
    </location>
</feature>
<dbReference type="PROSITE" id="PS00021">
    <property type="entry name" value="KRINGLE_1"/>
    <property type="match status" value="2"/>
</dbReference>
<dbReference type="InterPro" id="IPR000001">
    <property type="entry name" value="Kringle"/>
</dbReference>
<comment type="caution">
    <text evidence="19">Lacks conserved residue(s) required for the propagation of feature annotation.</text>
</comment>
<dbReference type="InterPro" id="IPR038178">
    <property type="entry name" value="Kringle_sf"/>
</dbReference>
<dbReference type="CDD" id="cd00037">
    <property type="entry name" value="CLECT"/>
    <property type="match status" value="1"/>
</dbReference>
<dbReference type="FunFam" id="2.40.20.10:FF:000001">
    <property type="entry name" value="Urokinase-type plasminogen activator"/>
    <property type="match status" value="2"/>
</dbReference>
<dbReference type="SUPFAM" id="SSF50494">
    <property type="entry name" value="Trypsin-like serine proteases"/>
    <property type="match status" value="1"/>
</dbReference>
<organism evidence="26 27">
    <name type="scientific">Octopus sinensis</name>
    <name type="common">East Asian common octopus</name>
    <dbReference type="NCBI Taxonomy" id="2607531"/>
    <lineage>
        <taxon>Eukaryota</taxon>
        <taxon>Metazoa</taxon>
        <taxon>Spiralia</taxon>
        <taxon>Lophotrochozoa</taxon>
        <taxon>Mollusca</taxon>
        <taxon>Cephalopoda</taxon>
        <taxon>Coleoidea</taxon>
        <taxon>Octopodiformes</taxon>
        <taxon>Octopoda</taxon>
        <taxon>Incirrata</taxon>
        <taxon>Octopodidae</taxon>
        <taxon>Octopus</taxon>
    </lineage>
</organism>
<feature type="domain" description="Kringle" evidence="22">
    <location>
        <begin position="300"/>
        <end position="376"/>
    </location>
</feature>
<keyword evidence="4" id="KW-0964">Secreted</keyword>
<gene>
    <name evidence="27" type="primary">LOC115211766</name>
</gene>
<dbReference type="GO" id="GO:0005576">
    <property type="term" value="C:extracellular region"/>
    <property type="evidence" value="ECO:0007669"/>
    <property type="project" value="UniProtKB-SubCell"/>
</dbReference>
<feature type="disulfide bond" evidence="19">
    <location>
        <begin position="84"/>
        <end position="145"/>
    </location>
</feature>
<feature type="disulfide bond" evidence="19">
    <location>
        <begin position="1052"/>
        <end position="1062"/>
    </location>
</feature>
<dbReference type="InterPro" id="IPR018114">
    <property type="entry name" value="TRYPSIN_HIS"/>
</dbReference>
<dbReference type="InterPro" id="IPR016187">
    <property type="entry name" value="CTDL_fold"/>
</dbReference>
<dbReference type="Gene3D" id="3.50.4.10">
    <property type="entry name" value="Hepatocyte Growth Factor"/>
    <property type="match status" value="1"/>
</dbReference>
<dbReference type="SMART" id="SM00202">
    <property type="entry name" value="SR"/>
    <property type="match status" value="3"/>
</dbReference>
<dbReference type="FunFam" id="3.10.250.10:FF:000007">
    <property type="entry name" value="Soluble scavenger receptor cysteine-rich domain-containing protein SSC5D"/>
    <property type="match status" value="1"/>
</dbReference>
<dbReference type="SMART" id="SM00034">
    <property type="entry name" value="CLECT"/>
    <property type="match status" value="1"/>
</dbReference>
<dbReference type="FunFam" id="3.10.250.10:FF:000006">
    <property type="entry name" value="neurotrypsin isoform X2"/>
    <property type="match status" value="1"/>
</dbReference>
<dbReference type="PROSITE" id="PS50948">
    <property type="entry name" value="PAN"/>
    <property type="match status" value="1"/>
</dbReference>
<dbReference type="CDD" id="cd00108">
    <property type="entry name" value="KR"/>
    <property type="match status" value="2"/>
</dbReference>
<evidence type="ECO:0000256" key="2">
    <source>
        <dbReference type="ARBA" id="ARBA00004308"/>
    </source>
</evidence>
<dbReference type="CDD" id="cd00112">
    <property type="entry name" value="LDLa"/>
    <property type="match status" value="9"/>
</dbReference>
<dbReference type="GO" id="GO:0006508">
    <property type="term" value="P:proteolysis"/>
    <property type="evidence" value="ECO:0007669"/>
    <property type="project" value="UniProtKB-KW"/>
</dbReference>
<feature type="disulfide bond" evidence="19">
    <location>
        <begin position="1008"/>
        <end position="1072"/>
    </location>
</feature>
<feature type="domain" description="SRCR" evidence="24">
    <location>
        <begin position="45"/>
        <end position="146"/>
    </location>
</feature>
<feature type="disulfide bond" evidence="18">
    <location>
        <begin position="949"/>
        <end position="967"/>
    </location>
</feature>
<dbReference type="PROSITE" id="PS01209">
    <property type="entry name" value="LDLRA_1"/>
    <property type="match status" value="4"/>
</dbReference>
<evidence type="ECO:0000256" key="11">
    <source>
        <dbReference type="ARBA" id="ARBA00022825"/>
    </source>
</evidence>
<dbReference type="Pfam" id="PF00057">
    <property type="entry name" value="Ldl_recept_a"/>
    <property type="match status" value="9"/>
</dbReference>
<dbReference type="GO" id="GO:0004252">
    <property type="term" value="F:serine-type endopeptidase activity"/>
    <property type="evidence" value="ECO:0007669"/>
    <property type="project" value="InterPro"/>
</dbReference>
<name>A0A7E6EU10_9MOLL</name>
<dbReference type="Gene3D" id="3.10.250.10">
    <property type="entry name" value="SRCR-like domain"/>
    <property type="match status" value="3"/>
</dbReference>
<accession>A0A7E6EU10</accession>
<keyword evidence="11" id="KW-0720">Serine protease</keyword>
<evidence type="ECO:0000259" key="21">
    <source>
        <dbReference type="PROSITE" id="PS50041"/>
    </source>
</evidence>
<feature type="disulfide bond" evidence="18">
    <location>
        <begin position="679"/>
        <end position="694"/>
    </location>
</feature>
<dbReference type="GO" id="GO:0012505">
    <property type="term" value="C:endomembrane system"/>
    <property type="evidence" value="ECO:0007669"/>
    <property type="project" value="UniProtKB-SubCell"/>
</dbReference>
<dbReference type="FunFam" id="3.10.250.10:FF:000001">
    <property type="entry name" value="Lysyl oxidase 4 isoform X1"/>
    <property type="match status" value="1"/>
</dbReference>
<dbReference type="PROSITE" id="PS50068">
    <property type="entry name" value="LDLRA_2"/>
    <property type="match status" value="9"/>
</dbReference>
<evidence type="ECO:0000256" key="1">
    <source>
        <dbReference type="ARBA" id="ARBA00004167"/>
    </source>
</evidence>
<dbReference type="PRINTS" id="PR00258">
    <property type="entry name" value="SPERACTRCPTR"/>
</dbReference>
<evidence type="ECO:0000256" key="17">
    <source>
        <dbReference type="PROSITE-ProRule" id="PRU00121"/>
    </source>
</evidence>
<keyword evidence="13" id="KW-0472">Membrane</keyword>
<dbReference type="SUPFAM" id="SSF57440">
    <property type="entry name" value="Kringle-like"/>
    <property type="match status" value="2"/>
</dbReference>
<sequence length="1513" mass="168330">MKLSIFVHVILVLPLFLNKIEANMQLRHESENKAVFFEPLGHSHIGLVGNTSFYNAGLISIYRNNSWGYVCDDNWDMKDANVACKQLGFSRGAEVATGNSRYGLAESENFLMDNTDCKGDERALQYCSYDTEHDCKKDEAAGVICKPNTGCKPGWISGPSGCYRLFIGNARRLNAKEMCYTKDSHLVIIDSLEENAFLSVLLQTNNDNHVWLTDGFKNGRNWEWNYQRETISTFYWFPGWMPDKKSAEPSKRGRCISLSNVFEYDGELHMTSYFFWKTSNCSSVTGFICERKKTPDFTEDCYSGNGVSYRGSVSETGKGTPCLKWTENPKYNTINSPNAGLGDHNFCRNPDDDERPWCWVAPAFQNQFGYCKIDQCKNVTESTTVESTVTTYPTTVASTTPTTKPKPTCSPVQMLCKGSNTCISLAWRCDGERDCIRGDDEENCHCYSGNGVSYRGSVSETDGGTPCLKWTENPKYNTINSPNVGIGDHNFCRNPDDDKRPWCWVAPAFQNKFGYCKIDQCKNVTESTTVESTVTTFPTTVASTTRNISCNSDKMLCSVSSRKCIPISWKCDGEADCPDSEDEKNCELEVSCASNSMMCPSRKICIPLQWKCDGDRDCPEGEDESKCDIVTTTKATVTTTKATVATTQAPVTTTLSLDCPDNEMYCAATNTCILLSWKCDGENDCPNGEDEKDCVIVTTTQAPVTIFPLGCSANEMYCSASKTNCIPLAWKCDGQNDCPDGEDEEDCDIVTTTRAPVTTTQAPVTTTLSLDCSDNEMYCTSTNTCILLSWKCDGENDCPNGEDEKDCDRVTTTQAPVTTTLSLDCRVNEMYCTATKSCILLSWKCDGQNDCPDGEDEKDCDYILDNFEKQDTSFVIHAFPKEFYVHIPLETCAKNCLYHREFVCKAFHYYEKDYQCKLFDTMKSLSLRPLSSGSYYVLSQKCTSTDFQCDNGRCIPGEEKCNGRDNCNDFSDEQDCGIPETLEIRLADGEEHSGRVEIKYLNEWGVVCDDKWDINDANVVCRMLGYKSAIKAIPFSNFGPGNANFLLTNVECIGNETSLLDCPKSPWRQHNCKRHETASVICKANKGCPPNQFECANSQCRSIKYICDRVDNCGDNSDEKYCTASVKLVNGTNPSNGRIQITINNITGTICDDNFNNKEATVICKQLGYKSGIALPGGTYGKGNGIIWYDEVNCYGNENSIEFCNGNTKGEHDCDHTEDVGVQCYRDAITTTTFPTTTTVASTTTVAPVCGKVSHQIKTKYANRAIDKPFYSKLVNEDTAYGMYPWQVAVEHITGAYSDFYYSTEYFCGGTILHNDWIISAAHCFVGKKKESLIIKVGDHNKKIWDTYEQTFKVAELIIHAKYDDNSYDYDIALIKIEPNKKGNGIVFNDYVQPACLPDKNTTYFESERCHISGWGNTGKAYPSILKAATVPLIEAHLCKAMYKNSITPRMICAGYVEGGLNSCQGDDGGPLVCNKDGVYTLTGVTSWGNGCGHPRNPGVYTNVLELNLGLST</sequence>
<keyword evidence="12" id="KW-1133">Transmembrane helix</keyword>
<dbReference type="InterPro" id="IPR036772">
    <property type="entry name" value="SRCR-like_dom_sf"/>
</dbReference>
<evidence type="ECO:0000256" key="18">
    <source>
        <dbReference type="PROSITE-ProRule" id="PRU00124"/>
    </source>
</evidence>
<dbReference type="Pfam" id="PF00530">
    <property type="entry name" value="SRCR"/>
    <property type="match status" value="3"/>
</dbReference>
<evidence type="ECO:0000259" key="24">
    <source>
        <dbReference type="PROSITE" id="PS50287"/>
    </source>
</evidence>
<dbReference type="Gene3D" id="3.10.100.10">
    <property type="entry name" value="Mannose-Binding Protein A, subunit A"/>
    <property type="match status" value="1"/>
</dbReference>
<dbReference type="Pfam" id="PF00051">
    <property type="entry name" value="Kringle"/>
    <property type="match status" value="2"/>
</dbReference>
<dbReference type="SUPFAM" id="SSF56436">
    <property type="entry name" value="C-type lectin-like"/>
    <property type="match status" value="1"/>
</dbReference>
<keyword evidence="9" id="KW-0677">Repeat</keyword>
<feature type="domain" description="SRCR" evidence="24">
    <location>
        <begin position="984"/>
        <end position="1083"/>
    </location>
</feature>
<keyword evidence="6" id="KW-0645">Protease</keyword>
<dbReference type="InterPro" id="IPR009003">
    <property type="entry name" value="Peptidase_S1_PA"/>
</dbReference>
<evidence type="ECO:0000256" key="4">
    <source>
        <dbReference type="ARBA" id="ARBA00022525"/>
    </source>
</evidence>
<keyword evidence="15" id="KW-0675">Receptor</keyword>
<evidence type="ECO:0000256" key="19">
    <source>
        <dbReference type="PROSITE-ProRule" id="PRU00196"/>
    </source>
</evidence>
<dbReference type="Gene3D" id="4.10.400.10">
    <property type="entry name" value="Low-density Lipoprotein Receptor"/>
    <property type="match status" value="9"/>
</dbReference>
<comment type="subcellular location">
    <subcellularLocation>
        <location evidence="2">Endomembrane system</location>
    </subcellularLocation>
    <subcellularLocation>
        <location evidence="1">Membrane</location>
        <topology evidence="1">Single-pass membrane protein</topology>
    </subcellularLocation>
    <subcellularLocation>
        <location evidence="3">Secreted</location>
    </subcellularLocation>
</comment>
<keyword evidence="8 20" id="KW-0732">Signal</keyword>
<evidence type="ECO:0000256" key="7">
    <source>
        <dbReference type="ARBA" id="ARBA00022692"/>
    </source>
</evidence>
<evidence type="ECO:0000256" key="5">
    <source>
        <dbReference type="ARBA" id="ARBA00022572"/>
    </source>
</evidence>
<dbReference type="PROSITE" id="PS50041">
    <property type="entry name" value="C_TYPE_LECTIN_2"/>
    <property type="match status" value="1"/>
</dbReference>
<feature type="disulfide bond" evidence="18">
    <location>
        <begin position="1095"/>
        <end position="1113"/>
    </location>
</feature>
<evidence type="ECO:0000256" key="14">
    <source>
        <dbReference type="ARBA" id="ARBA00023157"/>
    </source>
</evidence>
<feature type="disulfide bond" evidence="18">
    <location>
        <begin position="1107"/>
        <end position="1122"/>
    </location>
</feature>
<dbReference type="InterPro" id="IPR001254">
    <property type="entry name" value="Trypsin_dom"/>
</dbReference>
<feature type="disulfide bond" evidence="18">
    <location>
        <begin position="942"/>
        <end position="954"/>
    </location>
</feature>
<dbReference type="Proteomes" id="UP000515154">
    <property type="component" value="Linkage group LG5"/>
</dbReference>
<keyword evidence="26" id="KW-1185">Reference proteome</keyword>
<dbReference type="InterPro" id="IPR001304">
    <property type="entry name" value="C-type_lectin-like"/>
</dbReference>
<evidence type="ECO:0000256" key="6">
    <source>
        <dbReference type="ARBA" id="ARBA00022670"/>
    </source>
</evidence>
<evidence type="ECO:0000256" key="15">
    <source>
        <dbReference type="ARBA" id="ARBA00023170"/>
    </source>
</evidence>
<dbReference type="Gene3D" id="2.40.10.10">
    <property type="entry name" value="Trypsin-like serine proteases"/>
    <property type="match status" value="1"/>
</dbReference>
<dbReference type="PROSITE" id="PS50287">
    <property type="entry name" value="SRCR_2"/>
    <property type="match status" value="3"/>
</dbReference>
<feature type="disulfide bond" evidence="18">
    <location>
        <begin position="612"/>
        <end position="627"/>
    </location>
</feature>
<feature type="domain" description="C-type lectin" evidence="21">
    <location>
        <begin position="162"/>
        <end position="290"/>
    </location>
</feature>
<dbReference type="PROSITE" id="PS00134">
    <property type="entry name" value="TRYPSIN_HIS"/>
    <property type="match status" value="1"/>
</dbReference>
<evidence type="ECO:0000313" key="27">
    <source>
        <dbReference type="RefSeq" id="XP_036359156.1"/>
    </source>
</evidence>
<keyword evidence="10" id="KW-0378">Hydrolase</keyword>
<evidence type="ECO:0000259" key="23">
    <source>
        <dbReference type="PROSITE" id="PS50240"/>
    </source>
</evidence>
<dbReference type="PROSITE" id="PS50070">
    <property type="entry name" value="KRINGLE_2"/>
    <property type="match status" value="2"/>
</dbReference>
<dbReference type="InterPro" id="IPR003609">
    <property type="entry name" value="Pan_app"/>
</dbReference>
<feature type="domain" description="SRCR" evidence="24">
    <location>
        <begin position="1126"/>
        <end position="1225"/>
    </location>
</feature>
<evidence type="ECO:0000256" key="9">
    <source>
        <dbReference type="ARBA" id="ARBA00022737"/>
    </source>
</evidence>
<dbReference type="InterPro" id="IPR002172">
    <property type="entry name" value="LDrepeatLR_classA_rpt"/>
</dbReference>
<feature type="domain" description="Kringle" evidence="22">
    <location>
        <begin position="445"/>
        <end position="521"/>
    </location>
</feature>
<dbReference type="Gene3D" id="2.40.20.10">
    <property type="entry name" value="Plasminogen Kringle 4"/>
    <property type="match status" value="2"/>
</dbReference>
<dbReference type="PRINTS" id="PR00018">
    <property type="entry name" value="KRINGLE"/>
</dbReference>
<evidence type="ECO:0000256" key="16">
    <source>
        <dbReference type="ARBA" id="ARBA00023180"/>
    </source>
</evidence>
<feature type="domain" description="Apple" evidence="25">
    <location>
        <begin position="860"/>
        <end position="942"/>
    </location>
</feature>
<dbReference type="SMART" id="SM00020">
    <property type="entry name" value="Tryp_SPc"/>
    <property type="match status" value="1"/>
</dbReference>
<feature type="disulfide bond" evidence="19">
    <location>
        <begin position="1194"/>
        <end position="1204"/>
    </location>
</feature>
<feature type="signal peptide" evidence="20">
    <location>
        <begin position="1"/>
        <end position="22"/>
    </location>
</feature>
<keyword evidence="16" id="KW-0325">Glycoprotein</keyword>
<feature type="disulfide bond" evidence="18">
    <location>
        <begin position="845"/>
        <end position="860"/>
    </location>
</feature>
<dbReference type="InterPro" id="IPR050685">
    <property type="entry name" value="LDLR"/>
</dbReference>
<protein>
    <submittedName>
        <fullName evidence="27">Uncharacterized protein LOC115211766 isoform X1</fullName>
    </submittedName>
</protein>
<dbReference type="GO" id="GO:0005886">
    <property type="term" value="C:plasma membrane"/>
    <property type="evidence" value="ECO:0007669"/>
    <property type="project" value="TreeGrafter"/>
</dbReference>
<dbReference type="SMART" id="SM00192">
    <property type="entry name" value="LDLa"/>
    <property type="match status" value="9"/>
</dbReference>
<dbReference type="PRINTS" id="PR00261">
    <property type="entry name" value="LDLRECEPTOR"/>
</dbReference>
<dbReference type="Pfam" id="PF00059">
    <property type="entry name" value="Lectin_C"/>
    <property type="match status" value="1"/>
</dbReference>
<feature type="disulfide bond" evidence="18">
    <location>
        <begin position="732"/>
        <end position="747"/>
    </location>
</feature>
<dbReference type="PROSITE" id="PS50240">
    <property type="entry name" value="TRYPSIN_DOM"/>
    <property type="match status" value="1"/>
</dbReference>
<evidence type="ECO:0000313" key="26">
    <source>
        <dbReference type="Proteomes" id="UP000515154"/>
    </source>
</evidence>
<dbReference type="SUPFAM" id="SSF57424">
    <property type="entry name" value="LDL receptor-like module"/>
    <property type="match status" value="9"/>
</dbReference>
<dbReference type="PANTHER" id="PTHR24270">
    <property type="entry name" value="LOW-DENSITY LIPOPROTEIN RECEPTOR-RELATED"/>
    <property type="match status" value="1"/>
</dbReference>
<keyword evidence="7" id="KW-0812">Transmembrane</keyword>
<proteinExistence type="predicted"/>
<evidence type="ECO:0000256" key="12">
    <source>
        <dbReference type="ARBA" id="ARBA00022989"/>
    </source>
</evidence>
<dbReference type="InterPro" id="IPR016186">
    <property type="entry name" value="C-type_lectin-like/link_sf"/>
</dbReference>
<dbReference type="InterPro" id="IPR036055">
    <property type="entry name" value="LDL_receptor-like_sf"/>
</dbReference>
<dbReference type="SMART" id="SM00130">
    <property type="entry name" value="KR"/>
    <property type="match status" value="2"/>
</dbReference>
<evidence type="ECO:0000256" key="10">
    <source>
        <dbReference type="ARBA" id="ARBA00022801"/>
    </source>
</evidence>
<reference evidence="27" key="1">
    <citation type="submission" date="2025-08" db="UniProtKB">
        <authorList>
            <consortium name="RefSeq"/>
        </authorList>
    </citation>
    <scope>IDENTIFICATION</scope>
</reference>
<evidence type="ECO:0000259" key="25">
    <source>
        <dbReference type="PROSITE" id="PS50948"/>
    </source>
</evidence>
<dbReference type="Pfam" id="PF00089">
    <property type="entry name" value="Trypsin"/>
    <property type="match status" value="1"/>
</dbReference>
<dbReference type="SUPFAM" id="SSF57414">
    <property type="entry name" value="Hairpin loop containing domain-like"/>
    <property type="match status" value="1"/>
</dbReference>
<evidence type="ECO:0000256" key="13">
    <source>
        <dbReference type="ARBA" id="ARBA00023136"/>
    </source>
</evidence>
<dbReference type="CDD" id="cd00190">
    <property type="entry name" value="Tryp_SPc"/>
    <property type="match status" value="1"/>
</dbReference>
<dbReference type="GO" id="GO:0016192">
    <property type="term" value="P:vesicle-mediated transport"/>
    <property type="evidence" value="ECO:0007669"/>
    <property type="project" value="UniProtKB-ARBA"/>
</dbReference>
<feature type="disulfide bond" evidence="18">
    <location>
        <begin position="961"/>
        <end position="976"/>
    </location>
</feature>
<feature type="disulfide bond" evidence="18">
    <location>
        <begin position="792"/>
        <end position="807"/>
    </location>
</feature>
<keyword evidence="5 17" id="KW-0420">Kringle</keyword>
<dbReference type="InterPro" id="IPR023415">
    <property type="entry name" value="LDLR_class-A_CS"/>
</dbReference>
<evidence type="ECO:0000256" key="8">
    <source>
        <dbReference type="ARBA" id="ARBA00022729"/>
    </source>
</evidence>
<feature type="disulfide bond" evidence="19">
    <location>
        <begin position="71"/>
        <end position="135"/>
    </location>
</feature>